<dbReference type="InterPro" id="IPR024899">
    <property type="entry name" value="CowN"/>
</dbReference>
<evidence type="ECO:0000313" key="3">
    <source>
        <dbReference type="EMBL" id="PKU21618.1"/>
    </source>
</evidence>
<gene>
    <name evidence="2" type="primary">cowN</name>
    <name evidence="3" type="ORF">CWS72_25760</name>
</gene>
<comment type="similarity">
    <text evidence="2">Belongs to the CowN family.</text>
</comment>
<keyword evidence="1 2" id="KW-0535">Nitrogen fixation</keyword>
<comment type="function">
    <text evidence="2">Is required to sustain N(2)-dependent growth in the presence of low levels of carbon monoxide (CO). Probably acts by protecting the N(2) fixation ability of the nitrogenase complex, which is inactivated in the presence of CO.</text>
</comment>
<evidence type="ECO:0000256" key="1">
    <source>
        <dbReference type="ARBA" id="ARBA00023231"/>
    </source>
</evidence>
<reference evidence="4" key="1">
    <citation type="submission" date="2017-12" db="EMBL/GenBank/DDBJ databases">
        <title>Draft genome sequence of Telmatospirillum siberiense 26-4b1T, an acidotolerant peatland alphaproteobacterium potentially involved in sulfur cycling.</title>
        <authorList>
            <person name="Hausmann B."/>
            <person name="Pjevac P."/>
            <person name="Schreck K."/>
            <person name="Herbold C.W."/>
            <person name="Daims H."/>
            <person name="Wagner M."/>
            <person name="Pester M."/>
            <person name="Loy A."/>
        </authorList>
    </citation>
    <scope>NUCLEOTIDE SEQUENCE [LARGE SCALE GENOMIC DNA]</scope>
    <source>
        <strain evidence="4">26-4b1</strain>
    </source>
</reference>
<accession>A0A2N3PMI9</accession>
<dbReference type="EMBL" id="PIUM01000049">
    <property type="protein sequence ID" value="PKU21618.1"/>
    <property type="molecule type" value="Genomic_DNA"/>
</dbReference>
<protein>
    <recommendedName>
        <fullName evidence="2">N(2)-fixation sustaining protein CowN</fullName>
    </recommendedName>
    <alternativeName>
        <fullName evidence="2">CO weal-nitrogenase</fullName>
    </alternativeName>
</protein>
<evidence type="ECO:0000256" key="2">
    <source>
        <dbReference type="HAMAP-Rule" id="MF_02117"/>
    </source>
</evidence>
<proteinExistence type="inferred from homology"/>
<keyword evidence="4" id="KW-1185">Reference proteome</keyword>
<dbReference type="Pfam" id="PF20543">
    <property type="entry name" value="CowN"/>
    <property type="match status" value="1"/>
</dbReference>
<dbReference type="GO" id="GO:0009399">
    <property type="term" value="P:nitrogen fixation"/>
    <property type="evidence" value="ECO:0007669"/>
    <property type="project" value="UniProtKB-UniRule"/>
</dbReference>
<comment type="caution">
    <text evidence="3">The sequence shown here is derived from an EMBL/GenBank/DDBJ whole genome shotgun (WGS) entry which is preliminary data.</text>
</comment>
<dbReference type="HAMAP" id="MF_02117">
    <property type="entry name" value="CowN"/>
    <property type="match status" value="1"/>
</dbReference>
<name>A0A2N3PMI9_9PROT</name>
<dbReference type="AlphaFoldDB" id="A0A2N3PMI9"/>
<dbReference type="RefSeq" id="WP_101253532.1">
    <property type="nucleotide sequence ID" value="NZ_PIUM01000049.1"/>
</dbReference>
<dbReference type="NCBIfam" id="NF033689">
    <property type="entry name" value="N2Fix_CO_CowN"/>
    <property type="match status" value="1"/>
</dbReference>
<sequence>MNDDKPIKSEERYVTFRGIDCAGNSAKVLEHVHAIIKDPAKSNPFWERFKARVKAADDAQNRVTDELCLLCSHTYFIEELFEEHGDEEGLRHLKRLEEECC</sequence>
<organism evidence="3 4">
    <name type="scientific">Telmatospirillum siberiense</name>
    <dbReference type="NCBI Taxonomy" id="382514"/>
    <lineage>
        <taxon>Bacteria</taxon>
        <taxon>Pseudomonadati</taxon>
        <taxon>Pseudomonadota</taxon>
        <taxon>Alphaproteobacteria</taxon>
        <taxon>Rhodospirillales</taxon>
        <taxon>Rhodospirillaceae</taxon>
        <taxon>Telmatospirillum</taxon>
    </lineage>
</organism>
<dbReference type="OrthoDB" id="7689335at2"/>
<dbReference type="Proteomes" id="UP000233293">
    <property type="component" value="Unassembled WGS sequence"/>
</dbReference>
<evidence type="ECO:0000313" key="4">
    <source>
        <dbReference type="Proteomes" id="UP000233293"/>
    </source>
</evidence>